<evidence type="ECO:0000259" key="1">
    <source>
        <dbReference type="SMART" id="SM00731"/>
    </source>
</evidence>
<reference evidence="3" key="1">
    <citation type="submission" date="2016-11" db="EMBL/GenBank/DDBJ databases">
        <authorList>
            <person name="Varghese N."/>
            <person name="Submissions S."/>
        </authorList>
    </citation>
    <scope>NUCLEOTIDE SEQUENCE [LARGE SCALE GENOMIC DNA]</scope>
    <source>
        <strain evidence="3">DSM 17957</strain>
    </source>
</reference>
<dbReference type="STRING" id="1121919.SAMN02745975_03405"/>
<dbReference type="EMBL" id="FQZV01000060">
    <property type="protein sequence ID" value="SHJ99522.1"/>
    <property type="molecule type" value="Genomic_DNA"/>
</dbReference>
<dbReference type="AlphaFoldDB" id="A0A1M6NV53"/>
<dbReference type="RefSeq" id="WP_110942396.1">
    <property type="nucleotide sequence ID" value="NZ_FQZV01000060.1"/>
</dbReference>
<keyword evidence="3" id="KW-1185">Reference proteome</keyword>
<sequence length="187" mass="22472">MDHQDFFIEKLMAGIKEASLLEEDELYNLANQIYVYYAGEDFLGLVTWSNRLRTSGANIRYNRSQQNAHIQVNRSYVEKFGKTELIEILKHELTHYYLYKRKKWKHGHGPEFVKTLKEIFKSDCVAAKYNEEIYRYHYYCQTCHGVYKSTKRIYRKIFCAKCVKNDQGKMKDQYQMKIRDSDTISRK</sequence>
<dbReference type="InterPro" id="IPR006640">
    <property type="entry name" value="SprT-like_domain"/>
</dbReference>
<dbReference type="SMART" id="SM00731">
    <property type="entry name" value="SprT"/>
    <property type="match status" value="1"/>
</dbReference>
<dbReference type="Pfam" id="PF10263">
    <property type="entry name" value="SprT-like"/>
    <property type="match status" value="1"/>
</dbReference>
<dbReference type="OrthoDB" id="1952679at2"/>
<evidence type="ECO:0000313" key="3">
    <source>
        <dbReference type="Proteomes" id="UP000184536"/>
    </source>
</evidence>
<name>A0A1M6NV53_9FIRM</name>
<evidence type="ECO:0000313" key="2">
    <source>
        <dbReference type="EMBL" id="SHJ99522.1"/>
    </source>
</evidence>
<organism evidence="2 3">
    <name type="scientific">Geosporobacter subterraneus DSM 17957</name>
    <dbReference type="NCBI Taxonomy" id="1121919"/>
    <lineage>
        <taxon>Bacteria</taxon>
        <taxon>Bacillati</taxon>
        <taxon>Bacillota</taxon>
        <taxon>Clostridia</taxon>
        <taxon>Peptostreptococcales</taxon>
        <taxon>Thermotaleaceae</taxon>
        <taxon>Geosporobacter</taxon>
    </lineage>
</organism>
<accession>A0A1M6NV53</accession>
<feature type="domain" description="SprT-like" evidence="1">
    <location>
        <begin position="24"/>
        <end position="171"/>
    </location>
</feature>
<protein>
    <submittedName>
        <fullName evidence="2">SprT-like protein</fullName>
    </submittedName>
</protein>
<dbReference type="Proteomes" id="UP000184536">
    <property type="component" value="Unassembled WGS sequence"/>
</dbReference>
<proteinExistence type="predicted"/>
<gene>
    <name evidence="2" type="ORF">SAMN02745975_03405</name>
</gene>
<dbReference type="GO" id="GO:0006950">
    <property type="term" value="P:response to stress"/>
    <property type="evidence" value="ECO:0007669"/>
    <property type="project" value="UniProtKB-ARBA"/>
</dbReference>